<comment type="caution">
    <text evidence="3">The sequence shown here is derived from an EMBL/GenBank/DDBJ whole genome shotgun (WGS) entry which is preliminary data.</text>
</comment>
<dbReference type="OrthoDB" id="3853888at2"/>
<sequence>MNRLRHRVRGRLVAGRGERGSISVWAATSAVIMMICVGIALDLGGQVHAQQHARGVAAQAARAGGQQLDGTAVTGAYPSIAIGQARVAAQTYLAASGVDGTVTITGGDTVHVSVTDTYHPRFLGIVGLGTLTVGGDATAQVVRTLGDREQ</sequence>
<dbReference type="EMBL" id="RKRA01000001">
    <property type="protein sequence ID" value="RPF28579.1"/>
    <property type="molecule type" value="Genomic_DNA"/>
</dbReference>
<keyword evidence="1" id="KW-1133">Transmembrane helix</keyword>
<protein>
    <submittedName>
        <fullName evidence="3">Putative Flp pilus-assembly TadE/G-like protein</fullName>
    </submittedName>
</protein>
<dbReference type="AlphaFoldDB" id="A0A3N4Z5G3"/>
<keyword evidence="1" id="KW-0812">Transmembrane</keyword>
<dbReference type="Pfam" id="PF13400">
    <property type="entry name" value="Tad"/>
    <property type="match status" value="1"/>
</dbReference>
<gene>
    <name evidence="3" type="ORF">EDD32_3112</name>
</gene>
<proteinExistence type="predicted"/>
<evidence type="ECO:0000313" key="3">
    <source>
        <dbReference type="EMBL" id="RPF28579.1"/>
    </source>
</evidence>
<dbReference type="Proteomes" id="UP000280726">
    <property type="component" value="Unassembled WGS sequence"/>
</dbReference>
<reference evidence="3 4" key="1">
    <citation type="submission" date="2018-11" db="EMBL/GenBank/DDBJ databases">
        <title>Sequencing the genomes of 1000 actinobacteria strains.</title>
        <authorList>
            <person name="Klenk H.-P."/>
        </authorList>
    </citation>
    <scope>NUCLEOTIDE SEQUENCE [LARGE SCALE GENOMIC DNA]</scope>
    <source>
        <strain evidence="3 4">DSM 14418</strain>
    </source>
</reference>
<evidence type="ECO:0000259" key="2">
    <source>
        <dbReference type="Pfam" id="PF13400"/>
    </source>
</evidence>
<keyword evidence="1" id="KW-0472">Membrane</keyword>
<feature type="transmembrane region" description="Helical" evidence="1">
    <location>
        <begin position="21"/>
        <end position="41"/>
    </location>
</feature>
<name>A0A3N4Z5G3_9MICO</name>
<dbReference type="InterPro" id="IPR028087">
    <property type="entry name" value="Tad_N"/>
</dbReference>
<accession>A0A3N4Z5G3</accession>
<keyword evidence="4" id="KW-1185">Reference proteome</keyword>
<evidence type="ECO:0000313" key="4">
    <source>
        <dbReference type="Proteomes" id="UP000280726"/>
    </source>
</evidence>
<evidence type="ECO:0000256" key="1">
    <source>
        <dbReference type="SAM" id="Phobius"/>
    </source>
</evidence>
<organism evidence="3 4">
    <name type="scientific">Georgenia muralis</name>
    <dbReference type="NCBI Taxonomy" id="154117"/>
    <lineage>
        <taxon>Bacteria</taxon>
        <taxon>Bacillati</taxon>
        <taxon>Actinomycetota</taxon>
        <taxon>Actinomycetes</taxon>
        <taxon>Micrococcales</taxon>
        <taxon>Bogoriellaceae</taxon>
        <taxon>Georgenia</taxon>
    </lineage>
</organism>
<feature type="domain" description="Putative Flp pilus-assembly TadG-like N-terminal" evidence="2">
    <location>
        <begin position="20"/>
        <end position="67"/>
    </location>
</feature>